<sequence length="244" mass="27673">MTFEYGILIAMVWCSEVCKVYATGTAAYSSYFVLAEHGKYKTVQHRAIASLVQETRRHCAAACLQEDRCWQFCYGPSTGQCILEDASFMSLSGRGTDNCTYYNRRVCNSSYRLTSFHQHVFPFPAFNEEFVLDASVQCQAFPMIILSEDGTKAGTKYQIILGGTTKIRRCTQCSVLKSVQTPGLVSQYEMRRLWMRYNHGTFLLGRHNDAPFLQWTDPTPVAAQFVGFSNWGKPATWVAHHTCE</sequence>
<dbReference type="Proteomes" id="UP000694845">
    <property type="component" value="Unplaced"/>
</dbReference>
<dbReference type="OMA" id="GSEHRCA"/>
<accession>A0A8B7XS84</accession>
<dbReference type="PANTHER" id="PTHR36695:SF12">
    <property type="entry name" value="AGAP008648-PA"/>
    <property type="match status" value="1"/>
</dbReference>
<dbReference type="InterPro" id="IPR022041">
    <property type="entry name" value="Methyltransf_FA"/>
</dbReference>
<evidence type="ECO:0000313" key="3">
    <source>
        <dbReference type="Proteomes" id="UP000694845"/>
    </source>
</evidence>
<keyword evidence="1" id="KW-0732">Signal</keyword>
<evidence type="ECO:0000313" key="4">
    <source>
        <dbReference type="RefSeq" id="XP_022083718.1"/>
    </source>
</evidence>
<protein>
    <submittedName>
        <fullName evidence="4">Uncharacterized protein LOC110975491</fullName>
    </submittedName>
</protein>
<organism evidence="3 4">
    <name type="scientific">Acanthaster planci</name>
    <name type="common">Crown-of-thorns starfish</name>
    <dbReference type="NCBI Taxonomy" id="133434"/>
    <lineage>
        <taxon>Eukaryota</taxon>
        <taxon>Metazoa</taxon>
        <taxon>Echinodermata</taxon>
        <taxon>Eleutherozoa</taxon>
        <taxon>Asterozoa</taxon>
        <taxon>Asteroidea</taxon>
        <taxon>Valvatacea</taxon>
        <taxon>Valvatida</taxon>
        <taxon>Acanthasteridae</taxon>
        <taxon>Acanthaster</taxon>
    </lineage>
</organism>
<dbReference type="KEGG" id="aplc:110975491"/>
<dbReference type="OrthoDB" id="2142040at2759"/>
<dbReference type="RefSeq" id="XP_022083718.1">
    <property type="nucleotide sequence ID" value="XM_022228026.1"/>
</dbReference>
<reference evidence="4" key="1">
    <citation type="submission" date="2025-08" db="UniProtKB">
        <authorList>
            <consortium name="RefSeq"/>
        </authorList>
    </citation>
    <scope>IDENTIFICATION</scope>
</reference>
<gene>
    <name evidence="4" type="primary">LOC110975491</name>
</gene>
<keyword evidence="3" id="KW-1185">Reference proteome</keyword>
<dbReference type="GeneID" id="110975491"/>
<dbReference type="InterPro" id="IPR003609">
    <property type="entry name" value="Pan_app"/>
</dbReference>
<dbReference type="PROSITE" id="PS50948">
    <property type="entry name" value="PAN"/>
    <property type="match status" value="1"/>
</dbReference>
<dbReference type="Pfam" id="PF12248">
    <property type="entry name" value="Methyltransf_FA"/>
    <property type="match status" value="1"/>
</dbReference>
<evidence type="ECO:0000256" key="1">
    <source>
        <dbReference type="SAM" id="SignalP"/>
    </source>
</evidence>
<proteinExistence type="predicted"/>
<feature type="chain" id="PRO_5034726099" evidence="1">
    <location>
        <begin position="23"/>
        <end position="244"/>
    </location>
</feature>
<feature type="signal peptide" evidence="1">
    <location>
        <begin position="1"/>
        <end position="22"/>
    </location>
</feature>
<dbReference type="Pfam" id="PF00024">
    <property type="entry name" value="PAN_1"/>
    <property type="match status" value="1"/>
</dbReference>
<dbReference type="AlphaFoldDB" id="A0A8B7XS84"/>
<feature type="domain" description="Apple" evidence="2">
    <location>
        <begin position="18"/>
        <end position="107"/>
    </location>
</feature>
<name>A0A8B7XS84_ACAPL</name>
<evidence type="ECO:0000259" key="2">
    <source>
        <dbReference type="PROSITE" id="PS50948"/>
    </source>
</evidence>
<dbReference type="PANTHER" id="PTHR36695">
    <property type="entry name" value="AGAP008648-PA"/>
    <property type="match status" value="1"/>
</dbReference>